<dbReference type="PROSITE" id="PS50097">
    <property type="entry name" value="BTB"/>
    <property type="match status" value="1"/>
</dbReference>
<dbReference type="Pfam" id="PF00651">
    <property type="entry name" value="BTB"/>
    <property type="match status" value="1"/>
</dbReference>
<dbReference type="InterPro" id="IPR051625">
    <property type="entry name" value="Signaling_Regulatory_Domain"/>
</dbReference>
<gene>
    <name evidence="4" type="ORF">CLODIP_2_CD07625</name>
</gene>
<evidence type="ECO:0000313" key="4">
    <source>
        <dbReference type="EMBL" id="CAB3382843.1"/>
    </source>
</evidence>
<dbReference type="EMBL" id="CADEPI010000286">
    <property type="protein sequence ID" value="CAB3382843.1"/>
    <property type="molecule type" value="Genomic_DNA"/>
</dbReference>
<dbReference type="InterPro" id="IPR011705">
    <property type="entry name" value="BACK"/>
</dbReference>
<feature type="repeat" description="RCC1" evidence="2">
    <location>
        <begin position="154"/>
        <end position="206"/>
    </location>
</feature>
<keyword evidence="5" id="KW-1185">Reference proteome</keyword>
<feature type="repeat" description="RCC1" evidence="2">
    <location>
        <begin position="207"/>
        <end position="259"/>
    </location>
</feature>
<dbReference type="PRINTS" id="PR00633">
    <property type="entry name" value="RCCNDNSATION"/>
</dbReference>
<dbReference type="Pfam" id="PF00415">
    <property type="entry name" value="RCC1"/>
    <property type="match status" value="5"/>
</dbReference>
<evidence type="ECO:0000313" key="5">
    <source>
        <dbReference type="Proteomes" id="UP000494165"/>
    </source>
</evidence>
<sequence length="542" mass="59768">MSESSLEKWRVFDSLSDDLKRNIRIAIVFGARDDSKNAIFVTKSDEVFGLGTNNNGCLGTGDILPHPEPKRIEILCGQKIKSIQFGCSGNNASVFAIASSGAVFAWGANTFGQLGLGSNGNVMHPTKILGHLERKKVVQVACGRWHTLALTSKGEVFTFGFNKNGKLGVGDKQHKNLPTKVDGPLAGRFVTSIACQYVGSVALLTSGEVFAWGGNQEYSLIPGYAAQNKNLPCKVSGLEGVQILHIVSGPYHALALSTEGKIYAWGDNQYGQLGNGTTDKAASPTMIPIASRMKDVAASPYHDHPCAAMSENNEVFIWGRSNGENVLLPKLSSFSSLDEVFAPVATCRSLRPNSAQDDKDDSLVSCLKRFFDDPDTTDIVFVVEGKEIYVHKLILVMRCAFFRSMFQAGHWKESNEREQIIEEHSYDAFYAFLKYFYSDEIHDLQPEIAFELLALAHFYQMAGLLKKCEELIKSGVTVENAALIYDMAILYKSKELEEFSFTFCMSHFTEVIKTDNFNKLNEDVSKKFLLRAANLGALAFSI</sequence>
<proteinExistence type="predicted"/>
<organism evidence="4 5">
    <name type="scientific">Cloeon dipterum</name>
    <dbReference type="NCBI Taxonomy" id="197152"/>
    <lineage>
        <taxon>Eukaryota</taxon>
        <taxon>Metazoa</taxon>
        <taxon>Ecdysozoa</taxon>
        <taxon>Arthropoda</taxon>
        <taxon>Hexapoda</taxon>
        <taxon>Insecta</taxon>
        <taxon>Pterygota</taxon>
        <taxon>Palaeoptera</taxon>
        <taxon>Ephemeroptera</taxon>
        <taxon>Pisciforma</taxon>
        <taxon>Baetidae</taxon>
        <taxon>Cloeon</taxon>
    </lineage>
</organism>
<dbReference type="PANTHER" id="PTHR22872:SF10">
    <property type="entry name" value="ULTRAVIOLET-B RECEPTOR UVR8"/>
    <property type="match status" value="1"/>
</dbReference>
<dbReference type="SUPFAM" id="SSF50985">
    <property type="entry name" value="RCC1/BLIP-II"/>
    <property type="match status" value="1"/>
</dbReference>
<evidence type="ECO:0000256" key="2">
    <source>
        <dbReference type="PROSITE-ProRule" id="PRU00235"/>
    </source>
</evidence>
<dbReference type="InterPro" id="IPR000408">
    <property type="entry name" value="Reg_chr_condens"/>
</dbReference>
<evidence type="ECO:0000256" key="1">
    <source>
        <dbReference type="ARBA" id="ARBA00022737"/>
    </source>
</evidence>
<dbReference type="AlphaFoldDB" id="A0A8S1DSD4"/>
<dbReference type="PANTHER" id="PTHR22872">
    <property type="entry name" value="BTK-BINDING PROTEIN-RELATED"/>
    <property type="match status" value="1"/>
</dbReference>
<feature type="repeat" description="RCC1" evidence="2">
    <location>
        <begin position="101"/>
        <end position="153"/>
    </location>
</feature>
<comment type="caution">
    <text evidence="4">The sequence shown here is derived from an EMBL/GenBank/DDBJ whole genome shotgun (WGS) entry which is preliminary data.</text>
</comment>
<feature type="repeat" description="RCC1" evidence="2">
    <location>
        <begin position="260"/>
        <end position="309"/>
    </location>
</feature>
<dbReference type="CDD" id="cd18298">
    <property type="entry name" value="BTB_POZ_RCBTB1_2"/>
    <property type="match status" value="1"/>
</dbReference>
<keyword evidence="1" id="KW-0677">Repeat</keyword>
<dbReference type="PROSITE" id="PS50012">
    <property type="entry name" value="RCC1_3"/>
    <property type="match status" value="4"/>
</dbReference>
<accession>A0A8S1DSD4</accession>
<dbReference type="InterPro" id="IPR011333">
    <property type="entry name" value="SKP1/BTB/POZ_sf"/>
</dbReference>
<dbReference type="Gene3D" id="3.30.710.10">
    <property type="entry name" value="Potassium Channel Kv1.1, Chain A"/>
    <property type="match status" value="1"/>
</dbReference>
<dbReference type="InterPro" id="IPR000210">
    <property type="entry name" value="BTB/POZ_dom"/>
</dbReference>
<feature type="domain" description="BTB" evidence="3">
    <location>
        <begin position="377"/>
        <end position="445"/>
    </location>
</feature>
<dbReference type="InterPro" id="IPR009091">
    <property type="entry name" value="RCC1/BLIP-II"/>
</dbReference>
<dbReference type="Proteomes" id="UP000494165">
    <property type="component" value="Unassembled WGS sequence"/>
</dbReference>
<dbReference type="Pfam" id="PF07707">
    <property type="entry name" value="BACK"/>
    <property type="match status" value="1"/>
</dbReference>
<dbReference type="PROSITE" id="PS00626">
    <property type="entry name" value="RCC1_2"/>
    <property type="match status" value="1"/>
</dbReference>
<dbReference type="SMART" id="SM00225">
    <property type="entry name" value="BTB"/>
    <property type="match status" value="1"/>
</dbReference>
<protein>
    <recommendedName>
        <fullName evidence="3">BTB domain-containing protein</fullName>
    </recommendedName>
</protein>
<dbReference type="OrthoDB" id="5981550at2759"/>
<dbReference type="Gene3D" id="2.130.10.30">
    <property type="entry name" value="Regulator of chromosome condensation 1/beta-lactamase-inhibitor protein II"/>
    <property type="match status" value="2"/>
</dbReference>
<reference evidence="4 5" key="1">
    <citation type="submission" date="2020-04" db="EMBL/GenBank/DDBJ databases">
        <authorList>
            <person name="Alioto T."/>
            <person name="Alioto T."/>
            <person name="Gomez Garrido J."/>
        </authorList>
    </citation>
    <scope>NUCLEOTIDE SEQUENCE [LARGE SCALE GENOMIC DNA]</scope>
</reference>
<evidence type="ECO:0000259" key="3">
    <source>
        <dbReference type="PROSITE" id="PS50097"/>
    </source>
</evidence>
<dbReference type="SUPFAM" id="SSF54695">
    <property type="entry name" value="POZ domain"/>
    <property type="match status" value="1"/>
</dbReference>
<name>A0A8S1DSD4_9INSE</name>
<dbReference type="Gene3D" id="1.25.40.420">
    <property type="match status" value="1"/>
</dbReference>